<accession>A0AAX6MGE6</accession>
<keyword evidence="3" id="KW-1185">Reference proteome</keyword>
<dbReference type="Proteomes" id="UP001369815">
    <property type="component" value="Unassembled WGS sequence"/>
</dbReference>
<evidence type="ECO:0008006" key="4">
    <source>
        <dbReference type="Google" id="ProtNLM"/>
    </source>
</evidence>
<evidence type="ECO:0000313" key="2">
    <source>
        <dbReference type="EMBL" id="KAK6951730.1"/>
    </source>
</evidence>
<gene>
    <name evidence="2" type="ORF">Daesc_006253</name>
</gene>
<dbReference type="InterPro" id="IPR045296">
    <property type="entry name" value="Complex1_LYR_ETFRF1_LYRM5"/>
</dbReference>
<dbReference type="AlphaFoldDB" id="A0AAX6MGE6"/>
<proteinExistence type="inferred from homology"/>
<dbReference type="GO" id="GO:0090324">
    <property type="term" value="P:negative regulation of oxidative phosphorylation"/>
    <property type="evidence" value="ECO:0007669"/>
    <property type="project" value="InterPro"/>
</dbReference>
<protein>
    <recommendedName>
        <fullName evidence="4">LYR motif-containing protein 5</fullName>
    </recommendedName>
</protein>
<dbReference type="EMBL" id="JBANMG010000006">
    <property type="protein sequence ID" value="KAK6951730.1"/>
    <property type="molecule type" value="Genomic_DNA"/>
</dbReference>
<comment type="similarity">
    <text evidence="1">Belongs to the complex I LYR family.</text>
</comment>
<comment type="caution">
    <text evidence="2">The sequence shown here is derived from an EMBL/GenBank/DDBJ whole genome shotgun (WGS) entry which is preliminary data.</text>
</comment>
<name>A0AAX6MGE6_9PEZI</name>
<dbReference type="InterPro" id="IPR052000">
    <property type="entry name" value="ETFRF1"/>
</dbReference>
<dbReference type="PANTHER" id="PTHR21024">
    <property type="entry name" value="GROWTH HORMONE-INDUCIBLE SOLUBLE PROTEIN-RELATED"/>
    <property type="match status" value="1"/>
</dbReference>
<dbReference type="GO" id="GO:0005739">
    <property type="term" value="C:mitochondrion"/>
    <property type="evidence" value="ECO:0007669"/>
    <property type="project" value="TreeGrafter"/>
</dbReference>
<dbReference type="PANTHER" id="PTHR21024:SF0">
    <property type="entry name" value="ELECTRON TRANSFER FLAVOPROTEIN REGULATORY FACTOR 1"/>
    <property type="match status" value="1"/>
</dbReference>
<dbReference type="CDD" id="cd20265">
    <property type="entry name" value="Complex1_LYR_ETFRF1_LYRM5"/>
    <property type="match status" value="1"/>
</dbReference>
<sequence>MPPPNPQLRQQVISIYKELLNRGRDYPKGYNYFRERVYKAFKAKADLRDDEEIHRAIKHAEYVKKELEAL</sequence>
<evidence type="ECO:0000313" key="3">
    <source>
        <dbReference type="Proteomes" id="UP001369815"/>
    </source>
</evidence>
<evidence type="ECO:0000256" key="1">
    <source>
        <dbReference type="ARBA" id="ARBA00009508"/>
    </source>
</evidence>
<reference evidence="2 3" key="1">
    <citation type="journal article" date="2024" name="Front Chem Biol">
        <title>Unveiling the potential of Daldinia eschscholtzii MFLUCC 19-0629 through bioactivity and bioinformatics studies for enhanced sustainable agriculture production.</title>
        <authorList>
            <person name="Brooks S."/>
            <person name="Weaver J.A."/>
            <person name="Klomchit A."/>
            <person name="Alharthi S.A."/>
            <person name="Onlamun T."/>
            <person name="Nurani R."/>
            <person name="Vong T.K."/>
            <person name="Alberti F."/>
            <person name="Greco C."/>
        </authorList>
    </citation>
    <scope>NUCLEOTIDE SEQUENCE [LARGE SCALE GENOMIC DNA]</scope>
    <source>
        <strain evidence="2">MFLUCC 19-0629</strain>
    </source>
</reference>
<organism evidence="2 3">
    <name type="scientific">Daldinia eschscholtzii</name>
    <dbReference type="NCBI Taxonomy" id="292717"/>
    <lineage>
        <taxon>Eukaryota</taxon>
        <taxon>Fungi</taxon>
        <taxon>Dikarya</taxon>
        <taxon>Ascomycota</taxon>
        <taxon>Pezizomycotina</taxon>
        <taxon>Sordariomycetes</taxon>
        <taxon>Xylariomycetidae</taxon>
        <taxon>Xylariales</taxon>
        <taxon>Hypoxylaceae</taxon>
        <taxon>Daldinia</taxon>
    </lineage>
</organism>
<dbReference type="Pfam" id="PF13233">
    <property type="entry name" value="Complex1_LYR_2"/>
    <property type="match status" value="1"/>
</dbReference>
<dbReference type="GO" id="GO:0022904">
    <property type="term" value="P:respiratory electron transport chain"/>
    <property type="evidence" value="ECO:0007669"/>
    <property type="project" value="TreeGrafter"/>
</dbReference>